<sequence>MEFPDRYFCPLNKQIMYQPAQCEDGYNYEKSCIIKYVMDMGHSPITKQPLKHNQIQDNIALKQEIDQVRHLITDENRFRDLKLVAEEENKNDNNNIQVEGSNNQSNSSQLKLQINRFNDQVKISIKTPEGQQRSACDICCVIDVSGSMSDEAKIKNSKGDIESNGLTILDLVKHSVKTIINNLDERDRLSLVAFHTNAYKITDLTPMNENGRNHAIKELEKLIPLDSTNIWDGIYQALEVVKAGQQQSIQKGEQRVAFSQILLFTDGQPNVIPPRGHLPMLKKYKEENDVNCSISTFGFGYNLDSELLDQLAIEGRGSFAFIPDGQFVGTVFVNALSNLMTTLAVDAVLCIENSNGAQFEEVLIEEEQAKNILNKETVLGNYDYQRCSWGLNINIGTLQYGQSKDIVVTMKNVNNNSNKPYITATLKYRTSSTHKQPEEISASSSDISQQENEVMVDVFRLESVEAIRKAMTLFKTGNRGESQNIIKQHINNISSHQLSKQNKFIQDLVKDLAGQVTEAISVNDYYQKWGRHYLPSLLRAHQIQQCNNFKDPGVQHYGGKLFNQIRDKADEAFLKIPPPKPSIKKQGQAPKSVNMASYYNNSAPCFDGNCLVKMANGDIKKVMDIRKGDLIASPAINGVEAKVSCVVKTPCLNNQAYFVEFEDGLIITPYHPIRVNGIWQFPCQLKPTELRECDFIYSFLLESGHSMEINGIECVTYAHNFQEEIVKHDFFGTEKIITELKKMIGWENGYVTLSTDCMIRDPTTTLVIGLKQNIKNQLSIENIQNYQIIV</sequence>
<proteinExistence type="predicted"/>
<dbReference type="GeneID" id="7828985"/>
<dbReference type="GO" id="GO:0016567">
    <property type="term" value="P:protein ubiquitination"/>
    <property type="evidence" value="ECO:0007669"/>
    <property type="project" value="InterPro"/>
</dbReference>
<reference evidence="3" key="1">
    <citation type="journal article" date="2006" name="PLoS Biol.">
        <title>Macronuclear genome sequence of the ciliate Tetrahymena thermophila, a model eukaryote.</title>
        <authorList>
            <person name="Eisen J.A."/>
            <person name="Coyne R.S."/>
            <person name="Wu M."/>
            <person name="Wu D."/>
            <person name="Thiagarajan M."/>
            <person name="Wortman J.R."/>
            <person name="Badger J.H."/>
            <person name="Ren Q."/>
            <person name="Amedeo P."/>
            <person name="Jones K.M."/>
            <person name="Tallon L.J."/>
            <person name="Delcher A.L."/>
            <person name="Salzberg S.L."/>
            <person name="Silva J.C."/>
            <person name="Haas B.J."/>
            <person name="Majoros W.H."/>
            <person name="Farzad M."/>
            <person name="Carlton J.M."/>
            <person name="Smith R.K. Jr."/>
            <person name="Garg J."/>
            <person name="Pearlman R.E."/>
            <person name="Karrer K.M."/>
            <person name="Sun L."/>
            <person name="Manning G."/>
            <person name="Elde N.C."/>
            <person name="Turkewitz A.P."/>
            <person name="Asai D.J."/>
            <person name="Wilkes D.E."/>
            <person name="Wang Y."/>
            <person name="Cai H."/>
            <person name="Collins K."/>
            <person name="Stewart B.A."/>
            <person name="Lee S.R."/>
            <person name="Wilamowska K."/>
            <person name="Weinberg Z."/>
            <person name="Ruzzo W.L."/>
            <person name="Wloga D."/>
            <person name="Gaertig J."/>
            <person name="Frankel J."/>
            <person name="Tsao C.-C."/>
            <person name="Gorovsky M.A."/>
            <person name="Keeling P.J."/>
            <person name="Waller R.F."/>
            <person name="Patron N.J."/>
            <person name="Cherry J.M."/>
            <person name="Stover N.A."/>
            <person name="Krieger C.J."/>
            <person name="del Toro C."/>
            <person name="Ryder H.F."/>
            <person name="Williamson S.C."/>
            <person name="Barbeau R.A."/>
            <person name="Hamilton E.P."/>
            <person name="Orias E."/>
        </authorList>
    </citation>
    <scope>NUCLEOTIDE SEQUENCE [LARGE SCALE GENOMIC DNA]</scope>
    <source>
        <strain evidence="3">SB210</strain>
    </source>
</reference>
<dbReference type="PROSITE" id="PS50234">
    <property type="entry name" value="VWFA"/>
    <property type="match status" value="1"/>
</dbReference>
<dbReference type="SUPFAM" id="SSF53300">
    <property type="entry name" value="vWA-like"/>
    <property type="match status" value="1"/>
</dbReference>
<dbReference type="HOGENOM" id="CLU_013635_0_0_1"/>
<dbReference type="KEGG" id="tet:TTHERM_00070820"/>
<organism evidence="2 3">
    <name type="scientific">Tetrahymena thermophila (strain SB210)</name>
    <dbReference type="NCBI Taxonomy" id="312017"/>
    <lineage>
        <taxon>Eukaryota</taxon>
        <taxon>Sar</taxon>
        <taxon>Alveolata</taxon>
        <taxon>Ciliophora</taxon>
        <taxon>Intramacronucleata</taxon>
        <taxon>Oligohymenophorea</taxon>
        <taxon>Hymenostomatida</taxon>
        <taxon>Tetrahymenina</taxon>
        <taxon>Tetrahymenidae</taxon>
        <taxon>Tetrahymena</taxon>
    </lineage>
</organism>
<dbReference type="SMART" id="SM00327">
    <property type="entry name" value="VWA"/>
    <property type="match status" value="1"/>
</dbReference>
<dbReference type="EMBL" id="GG662853">
    <property type="protein sequence ID" value="EAR87575.1"/>
    <property type="molecule type" value="Genomic_DNA"/>
</dbReference>
<dbReference type="InParanoid" id="I7M701"/>
<dbReference type="STRING" id="312017.I7M701"/>
<dbReference type="SMART" id="SM00504">
    <property type="entry name" value="Ubox"/>
    <property type="match status" value="1"/>
</dbReference>
<dbReference type="eggNOG" id="ENOG502REND">
    <property type="taxonomic scope" value="Eukaryota"/>
</dbReference>
<dbReference type="AlphaFoldDB" id="I7M701"/>
<dbReference type="InterPro" id="IPR032838">
    <property type="entry name" value="Vwaint_dom"/>
</dbReference>
<dbReference type="InterPro" id="IPR003613">
    <property type="entry name" value="Ubox_domain"/>
</dbReference>
<evidence type="ECO:0000313" key="2">
    <source>
        <dbReference type="EMBL" id="EAR87575.1"/>
    </source>
</evidence>
<dbReference type="PANTHER" id="PTHR10579">
    <property type="entry name" value="CALCIUM-ACTIVATED CHLORIDE CHANNEL REGULATOR"/>
    <property type="match status" value="1"/>
</dbReference>
<keyword evidence="3" id="KW-1185">Reference proteome</keyword>
<dbReference type="RefSeq" id="XP_001007820.1">
    <property type="nucleotide sequence ID" value="XM_001007820.1"/>
</dbReference>
<dbReference type="InterPro" id="IPR013083">
    <property type="entry name" value="Znf_RING/FYVE/PHD"/>
</dbReference>
<accession>I7M701</accession>
<dbReference type="Pfam" id="PF13519">
    <property type="entry name" value="VWA_2"/>
    <property type="match status" value="1"/>
</dbReference>
<dbReference type="SUPFAM" id="SSF51294">
    <property type="entry name" value="Hedgehog/intein (Hint) domain"/>
    <property type="match status" value="1"/>
</dbReference>
<dbReference type="Proteomes" id="UP000009168">
    <property type="component" value="Unassembled WGS sequence"/>
</dbReference>
<protein>
    <submittedName>
        <fullName evidence="2">von willebrand factor type A domain protein, putative</fullName>
    </submittedName>
</protein>
<dbReference type="InterPro" id="IPR039510">
    <property type="entry name" value="Vint_dom"/>
</dbReference>
<evidence type="ECO:0000313" key="3">
    <source>
        <dbReference type="Proteomes" id="UP000009168"/>
    </source>
</evidence>
<dbReference type="OMA" id="QVCNSFK"/>
<evidence type="ECO:0000259" key="1">
    <source>
        <dbReference type="PROSITE" id="PS50234"/>
    </source>
</evidence>
<dbReference type="Gene3D" id="3.40.50.410">
    <property type="entry name" value="von Willebrand factor, type A domain"/>
    <property type="match status" value="1"/>
</dbReference>
<name>I7M701_TETTS</name>
<dbReference type="Pfam" id="PF14624">
    <property type="entry name" value="Vwaint"/>
    <property type="match status" value="1"/>
</dbReference>
<dbReference type="InterPro" id="IPR036465">
    <property type="entry name" value="vWFA_dom_sf"/>
</dbReference>
<dbReference type="PANTHER" id="PTHR10579:SF156">
    <property type="entry name" value="VWFA DOMAIN-CONTAINING PROTEIN"/>
    <property type="match status" value="1"/>
</dbReference>
<dbReference type="Pfam" id="PF04564">
    <property type="entry name" value="U-box"/>
    <property type="match status" value="1"/>
</dbReference>
<dbReference type="InterPro" id="IPR051266">
    <property type="entry name" value="CLCR"/>
</dbReference>
<dbReference type="InterPro" id="IPR036844">
    <property type="entry name" value="Hint_dom_sf"/>
</dbReference>
<dbReference type="Gene3D" id="3.30.40.10">
    <property type="entry name" value="Zinc/RING finger domain, C3HC4 (zinc finger)"/>
    <property type="match status" value="1"/>
</dbReference>
<dbReference type="GO" id="GO:0004842">
    <property type="term" value="F:ubiquitin-protein transferase activity"/>
    <property type="evidence" value="ECO:0007669"/>
    <property type="project" value="InterPro"/>
</dbReference>
<dbReference type="InterPro" id="IPR002035">
    <property type="entry name" value="VWF_A"/>
</dbReference>
<feature type="domain" description="VWFA" evidence="1">
    <location>
        <begin position="137"/>
        <end position="343"/>
    </location>
</feature>
<dbReference type="OrthoDB" id="426324at2759"/>
<dbReference type="SUPFAM" id="SSF57850">
    <property type="entry name" value="RING/U-box"/>
    <property type="match status" value="1"/>
</dbReference>
<dbReference type="Pfam" id="PF14623">
    <property type="entry name" value="Vint"/>
    <property type="match status" value="1"/>
</dbReference>
<gene>
    <name evidence="2" type="ORF">TTHERM_00070820</name>
</gene>